<proteinExistence type="inferred from homology"/>
<gene>
    <name evidence="7 9" type="primary">lpxD</name>
    <name evidence="9" type="ORF">ACFOOI_05265</name>
</gene>
<reference evidence="10" key="1">
    <citation type="journal article" date="2019" name="Int. J. Syst. Evol. Microbiol.">
        <title>The Global Catalogue of Microorganisms (GCM) 10K type strain sequencing project: providing services to taxonomists for standard genome sequencing and annotation.</title>
        <authorList>
            <consortium name="The Broad Institute Genomics Platform"/>
            <consortium name="The Broad Institute Genome Sequencing Center for Infectious Disease"/>
            <person name="Wu L."/>
            <person name="Ma J."/>
        </authorList>
    </citation>
    <scope>NUCLEOTIDE SEQUENCE [LARGE SCALE GENOMIC DNA]</scope>
    <source>
        <strain evidence="10">CECT 7956</strain>
    </source>
</reference>
<dbReference type="NCBIfam" id="NF002060">
    <property type="entry name" value="PRK00892.1"/>
    <property type="match status" value="1"/>
</dbReference>
<dbReference type="EC" id="2.3.1.191" evidence="7"/>
<dbReference type="Proteomes" id="UP001595616">
    <property type="component" value="Unassembled WGS sequence"/>
</dbReference>
<comment type="similarity">
    <text evidence="7">Belongs to the transferase hexapeptide repeat family. LpxD subfamily.</text>
</comment>
<dbReference type="Pfam" id="PF00132">
    <property type="entry name" value="Hexapep"/>
    <property type="match status" value="3"/>
</dbReference>
<evidence type="ECO:0000256" key="2">
    <source>
        <dbReference type="ARBA" id="ARBA00022556"/>
    </source>
</evidence>
<dbReference type="RefSeq" id="WP_379835828.1">
    <property type="nucleotide sequence ID" value="NZ_JBHRYQ010000001.1"/>
</dbReference>
<comment type="pathway">
    <text evidence="7">Bacterial outer membrane biogenesis; LPS lipid A biosynthesis.</text>
</comment>
<dbReference type="CDD" id="cd03352">
    <property type="entry name" value="LbH_LpxD"/>
    <property type="match status" value="1"/>
</dbReference>
<dbReference type="InterPro" id="IPR020573">
    <property type="entry name" value="UDP_GlcNAc_AcTrfase_non-rep"/>
</dbReference>
<evidence type="ECO:0000256" key="7">
    <source>
        <dbReference type="HAMAP-Rule" id="MF_00523"/>
    </source>
</evidence>
<dbReference type="SUPFAM" id="SSF51161">
    <property type="entry name" value="Trimeric LpxA-like enzymes"/>
    <property type="match status" value="1"/>
</dbReference>
<dbReference type="InterPro" id="IPR011004">
    <property type="entry name" value="Trimer_LpxA-like_sf"/>
</dbReference>
<feature type="active site" description="Proton acceptor" evidence="7">
    <location>
        <position position="242"/>
    </location>
</feature>
<keyword evidence="5 7" id="KW-0443">Lipid metabolism</keyword>
<dbReference type="Gene3D" id="2.160.10.10">
    <property type="entry name" value="Hexapeptide repeat proteins"/>
    <property type="match status" value="1"/>
</dbReference>
<organism evidence="9 10">
    <name type="scientific">Lacihabitans lacunae</name>
    <dbReference type="NCBI Taxonomy" id="1028214"/>
    <lineage>
        <taxon>Bacteria</taxon>
        <taxon>Pseudomonadati</taxon>
        <taxon>Bacteroidota</taxon>
        <taxon>Cytophagia</taxon>
        <taxon>Cytophagales</taxon>
        <taxon>Leadbetterellaceae</taxon>
        <taxon>Lacihabitans</taxon>
    </lineage>
</organism>
<evidence type="ECO:0000313" key="9">
    <source>
        <dbReference type="EMBL" id="MFC3810052.1"/>
    </source>
</evidence>
<comment type="subunit">
    <text evidence="7">Homotrimer.</text>
</comment>
<dbReference type="EMBL" id="JBHRYQ010000001">
    <property type="protein sequence ID" value="MFC3810052.1"/>
    <property type="molecule type" value="Genomic_DNA"/>
</dbReference>
<comment type="caution">
    <text evidence="9">The sequence shown here is derived from an EMBL/GenBank/DDBJ whole genome shotgun (WGS) entry which is preliminary data.</text>
</comment>
<keyword evidence="3 7" id="KW-0808">Transferase</keyword>
<evidence type="ECO:0000313" key="10">
    <source>
        <dbReference type="Proteomes" id="UP001595616"/>
    </source>
</evidence>
<comment type="catalytic activity">
    <reaction evidence="7">
        <text>a UDP-3-O-[(3R)-3-hydroxyacyl]-alpha-D-glucosamine + a (3R)-hydroxyacyl-[ACP] = a UDP-2-N,3-O-bis[(3R)-3-hydroxyacyl]-alpha-D-glucosamine + holo-[ACP] + H(+)</text>
        <dbReference type="Rhea" id="RHEA:53836"/>
        <dbReference type="Rhea" id="RHEA-COMP:9685"/>
        <dbReference type="Rhea" id="RHEA-COMP:9945"/>
        <dbReference type="ChEBI" id="CHEBI:15378"/>
        <dbReference type="ChEBI" id="CHEBI:64479"/>
        <dbReference type="ChEBI" id="CHEBI:78827"/>
        <dbReference type="ChEBI" id="CHEBI:137740"/>
        <dbReference type="ChEBI" id="CHEBI:137748"/>
        <dbReference type="EC" id="2.3.1.191"/>
    </reaction>
</comment>
<dbReference type="Pfam" id="PF04613">
    <property type="entry name" value="LpxD"/>
    <property type="match status" value="1"/>
</dbReference>
<keyword evidence="10" id="KW-1185">Reference proteome</keyword>
<dbReference type="Gene3D" id="3.40.1390.10">
    <property type="entry name" value="MurE/MurF, N-terminal domain"/>
    <property type="match status" value="1"/>
</dbReference>
<name>A0ABV7YVK7_9BACT</name>
<evidence type="ECO:0000256" key="5">
    <source>
        <dbReference type="ARBA" id="ARBA00023098"/>
    </source>
</evidence>
<keyword evidence="6 7" id="KW-0012">Acyltransferase</keyword>
<dbReference type="PANTHER" id="PTHR43378">
    <property type="entry name" value="UDP-3-O-ACYLGLUCOSAMINE N-ACYLTRANSFERASE"/>
    <property type="match status" value="1"/>
</dbReference>
<evidence type="ECO:0000259" key="8">
    <source>
        <dbReference type="Pfam" id="PF04613"/>
    </source>
</evidence>
<evidence type="ECO:0000256" key="3">
    <source>
        <dbReference type="ARBA" id="ARBA00022679"/>
    </source>
</evidence>
<dbReference type="GO" id="GO:0103118">
    <property type="term" value="F:UDP-3-O-[(3R)-3-hydroxyacyl]-glucosamine N-acyltransferase activity"/>
    <property type="evidence" value="ECO:0007669"/>
    <property type="project" value="UniProtKB-EC"/>
</dbReference>
<comment type="function">
    <text evidence="7">Catalyzes the N-acylation of UDP-3-O-acylglucosamine using 3-hydroxyacyl-ACP as the acyl donor. Is involved in the biosynthesis of lipid A, a phosphorylated glycolipid that anchors the lipopolysaccharide to the outer membrane of the cell.</text>
</comment>
<evidence type="ECO:0000256" key="6">
    <source>
        <dbReference type="ARBA" id="ARBA00023315"/>
    </source>
</evidence>
<dbReference type="Pfam" id="PF14602">
    <property type="entry name" value="Hexapep_2"/>
    <property type="match status" value="1"/>
</dbReference>
<sequence length="330" mass="35284">MEFTIKQIAQLIGGEVKGNENLKIHNFAKIEEGVPGSISFLANPKYEAYLYSTESSAVIVSNDFVPKKDTKSTLISVPNPYLSISQLMAEYQKLSKQKKIGREEFVKVAENAIIGDNTYLGSFSYISEGVTVEIGSQIYPNTFLGKNVKIGKNTIIYAGVKIYDECVIGDNCIIHSGAVIGADGFGFAPDEHGIFQDIPQLGNVVINDNVSIGANCTIDRATMGSTLIGKGTKLDNSVQIGHNVEIGQNTIIASQTGVAGSTKIGNNCMIGGQVGFAGHLKIADGTKIGAQSGVGKNIIQENQTLAGRPLLPLKQHLKLLVNLRKLSVQQ</sequence>
<dbReference type="InterPro" id="IPR007691">
    <property type="entry name" value="LpxD"/>
</dbReference>
<keyword evidence="4 7" id="KW-0677">Repeat</keyword>
<dbReference type="PANTHER" id="PTHR43378:SF2">
    <property type="entry name" value="UDP-3-O-ACYLGLUCOSAMINE N-ACYLTRANSFERASE 1, MITOCHONDRIAL-RELATED"/>
    <property type="match status" value="1"/>
</dbReference>
<dbReference type="InterPro" id="IPR001451">
    <property type="entry name" value="Hexapep"/>
</dbReference>
<dbReference type="HAMAP" id="MF_00523">
    <property type="entry name" value="LpxD"/>
    <property type="match status" value="1"/>
</dbReference>
<evidence type="ECO:0000256" key="1">
    <source>
        <dbReference type="ARBA" id="ARBA00022516"/>
    </source>
</evidence>
<protein>
    <recommendedName>
        <fullName evidence="7">UDP-3-O-acylglucosamine N-acyltransferase</fullName>
        <ecNumber evidence="7">2.3.1.191</ecNumber>
    </recommendedName>
</protein>
<keyword evidence="2 7" id="KW-0441">Lipid A biosynthesis</keyword>
<dbReference type="NCBIfam" id="TIGR01853">
    <property type="entry name" value="lipid_A_lpxD"/>
    <property type="match status" value="1"/>
</dbReference>
<feature type="domain" description="UDP-3-O-[3-hydroxymyristoyl] glucosamine N-acyltransferase non-repeat region" evidence="8">
    <location>
        <begin position="21"/>
        <end position="88"/>
    </location>
</feature>
<accession>A0ABV7YVK7</accession>
<keyword evidence="1 7" id="KW-0444">Lipid biosynthesis</keyword>
<evidence type="ECO:0000256" key="4">
    <source>
        <dbReference type="ARBA" id="ARBA00022737"/>
    </source>
</evidence>